<dbReference type="PRINTS" id="PR00260">
    <property type="entry name" value="CHEMTRNSDUCR"/>
</dbReference>
<keyword evidence="2 4" id="KW-0807">Transducer</keyword>
<dbReference type="PANTHER" id="PTHR32089">
    <property type="entry name" value="METHYL-ACCEPTING CHEMOTAXIS PROTEIN MCPB"/>
    <property type="match status" value="1"/>
</dbReference>
<dbReference type="GO" id="GO:0006935">
    <property type="term" value="P:chemotaxis"/>
    <property type="evidence" value="ECO:0007669"/>
    <property type="project" value="InterPro"/>
</dbReference>
<reference evidence="8" key="1">
    <citation type="journal article" date="2021" name="PeerJ">
        <title>Extensive microbial diversity within the chicken gut microbiome revealed by metagenomics and culture.</title>
        <authorList>
            <person name="Gilroy R."/>
            <person name="Ravi A."/>
            <person name="Getino M."/>
            <person name="Pursley I."/>
            <person name="Horton D.L."/>
            <person name="Alikhan N.F."/>
            <person name="Baker D."/>
            <person name="Gharbi K."/>
            <person name="Hall N."/>
            <person name="Watson M."/>
            <person name="Adriaenssens E.M."/>
            <person name="Foster-Nyarko E."/>
            <person name="Jarju S."/>
            <person name="Secka A."/>
            <person name="Antonio M."/>
            <person name="Oren A."/>
            <person name="Chaudhuri R.R."/>
            <person name="La Ragione R."/>
            <person name="Hildebrand F."/>
            <person name="Pallen M.J."/>
        </authorList>
    </citation>
    <scope>NUCLEOTIDE SEQUENCE</scope>
    <source>
        <strain evidence="8">USASDec5-558</strain>
    </source>
</reference>
<dbReference type="InterPro" id="IPR004090">
    <property type="entry name" value="Chemotax_Me-accpt_rcpt"/>
</dbReference>
<dbReference type="CDD" id="cd11386">
    <property type="entry name" value="MCP_signal"/>
    <property type="match status" value="1"/>
</dbReference>
<sequence>MSWYLKLPLRTKLLLSFISIIVLTIIITVAAVNSMRDSQNVADYIRWTLEERSVRIANTSSDMINLQHQGDIFMETIYNAHSKGTTPPRGFDQPVNEALVELASSAEQLQASRFPEEIGFIKDSVRQIQERYQTLVQPLLSDGKYFEAAEAFQRNIPEFFSPVYTRLDKVRNIQTQEVIDQSRVLTNTAPMYVVIGIAIFSLVLSMAIAFYSASYINHALSITIKNIGYLEKSDFTHNASSKYQDEFGNLTTSVENLRQQLTKVIRSIIESADHVNEVMKDAQQSIVRLNKNANSSESRAISIAAATDQMVSTTQDIAQNCDVAATLARKTSDKTAEGKSQAQQSINMIFQQVEQTKANSQQIEAMINQSRSIGSIVNTIDEIAAQTNLLALNAAIEAARAGEAGRGFAVVADEVRALATRTGSSTNEITKKISLIESDANKASATMDQSVAGISALADDTSVLEHVLNDIFEQVENVTSQITQIATAAEEQTTATHEISTNMQELTNSSREVAQIASETQESVNVTSKEIANLVSLMNNFKL</sequence>
<evidence type="ECO:0000256" key="4">
    <source>
        <dbReference type="PROSITE-ProRule" id="PRU00284"/>
    </source>
</evidence>
<protein>
    <submittedName>
        <fullName evidence="8">Methyl-accepting chemotaxis protein</fullName>
    </submittedName>
</protein>
<dbReference type="Proteomes" id="UP000886829">
    <property type="component" value="Unassembled WGS sequence"/>
</dbReference>
<keyword evidence="6" id="KW-1133">Transmembrane helix</keyword>
<evidence type="ECO:0000256" key="3">
    <source>
        <dbReference type="ARBA" id="ARBA00029447"/>
    </source>
</evidence>
<dbReference type="AlphaFoldDB" id="A0A9D1WCZ7"/>
<dbReference type="PROSITE" id="PS50111">
    <property type="entry name" value="CHEMOTAXIS_TRANSDUC_2"/>
    <property type="match status" value="1"/>
</dbReference>
<keyword evidence="5" id="KW-0175">Coiled coil</keyword>
<proteinExistence type="inferred from homology"/>
<keyword evidence="6" id="KW-0812">Transmembrane</keyword>
<evidence type="ECO:0000259" key="7">
    <source>
        <dbReference type="PROSITE" id="PS50111"/>
    </source>
</evidence>
<dbReference type="PANTHER" id="PTHR32089:SF112">
    <property type="entry name" value="LYSOZYME-LIKE PROTEIN-RELATED"/>
    <property type="match status" value="1"/>
</dbReference>
<feature type="transmembrane region" description="Helical" evidence="6">
    <location>
        <begin position="191"/>
        <end position="213"/>
    </location>
</feature>
<evidence type="ECO:0000256" key="6">
    <source>
        <dbReference type="SAM" id="Phobius"/>
    </source>
</evidence>
<comment type="subcellular location">
    <subcellularLocation>
        <location evidence="1">Membrane</location>
    </subcellularLocation>
</comment>
<evidence type="ECO:0000256" key="1">
    <source>
        <dbReference type="ARBA" id="ARBA00004370"/>
    </source>
</evidence>
<evidence type="ECO:0000256" key="5">
    <source>
        <dbReference type="SAM" id="Coils"/>
    </source>
</evidence>
<dbReference type="SMART" id="SM00283">
    <property type="entry name" value="MA"/>
    <property type="match status" value="1"/>
</dbReference>
<organism evidence="8 9">
    <name type="scientific">Candidatus Anaerobiospirillum pullistercoris</name>
    <dbReference type="NCBI Taxonomy" id="2838452"/>
    <lineage>
        <taxon>Bacteria</taxon>
        <taxon>Pseudomonadati</taxon>
        <taxon>Pseudomonadota</taxon>
        <taxon>Gammaproteobacteria</taxon>
        <taxon>Aeromonadales</taxon>
        <taxon>Succinivibrionaceae</taxon>
        <taxon>Anaerobiospirillum</taxon>
    </lineage>
</organism>
<dbReference type="InterPro" id="IPR004089">
    <property type="entry name" value="MCPsignal_dom"/>
</dbReference>
<dbReference type="FunFam" id="1.10.287.950:FF:000001">
    <property type="entry name" value="Methyl-accepting chemotaxis sensory transducer"/>
    <property type="match status" value="1"/>
</dbReference>
<feature type="domain" description="Methyl-accepting transducer" evidence="7">
    <location>
        <begin position="271"/>
        <end position="507"/>
    </location>
</feature>
<dbReference type="EMBL" id="DXEV01000092">
    <property type="protein sequence ID" value="HIX56778.1"/>
    <property type="molecule type" value="Genomic_DNA"/>
</dbReference>
<name>A0A9D1WCZ7_9GAMM</name>
<dbReference type="GO" id="GO:0004888">
    <property type="term" value="F:transmembrane signaling receptor activity"/>
    <property type="evidence" value="ECO:0007669"/>
    <property type="project" value="InterPro"/>
</dbReference>
<dbReference type="GO" id="GO:0016020">
    <property type="term" value="C:membrane"/>
    <property type="evidence" value="ECO:0007669"/>
    <property type="project" value="UniProtKB-SubCell"/>
</dbReference>
<dbReference type="Gene3D" id="1.10.287.950">
    <property type="entry name" value="Methyl-accepting chemotaxis protein"/>
    <property type="match status" value="1"/>
</dbReference>
<dbReference type="GO" id="GO:0007165">
    <property type="term" value="P:signal transduction"/>
    <property type="evidence" value="ECO:0007669"/>
    <property type="project" value="UniProtKB-KW"/>
</dbReference>
<evidence type="ECO:0000313" key="9">
    <source>
        <dbReference type="Proteomes" id="UP000886829"/>
    </source>
</evidence>
<keyword evidence="6" id="KW-0472">Membrane</keyword>
<accession>A0A9D1WCZ7</accession>
<gene>
    <name evidence="8" type="ORF">H9850_04830</name>
</gene>
<dbReference type="Pfam" id="PF00015">
    <property type="entry name" value="MCPsignal"/>
    <property type="match status" value="1"/>
</dbReference>
<evidence type="ECO:0000313" key="8">
    <source>
        <dbReference type="EMBL" id="HIX56778.1"/>
    </source>
</evidence>
<feature type="coiled-coil region" evidence="5">
    <location>
        <begin position="272"/>
        <end position="299"/>
    </location>
</feature>
<comment type="similarity">
    <text evidence="3">Belongs to the methyl-accepting chemotaxis (MCP) protein family.</text>
</comment>
<reference evidence="8" key="2">
    <citation type="submission" date="2021-04" db="EMBL/GenBank/DDBJ databases">
        <authorList>
            <person name="Gilroy R."/>
        </authorList>
    </citation>
    <scope>NUCLEOTIDE SEQUENCE</scope>
    <source>
        <strain evidence="8">USASDec5-558</strain>
    </source>
</reference>
<comment type="caution">
    <text evidence="8">The sequence shown here is derived from an EMBL/GenBank/DDBJ whole genome shotgun (WGS) entry which is preliminary data.</text>
</comment>
<feature type="transmembrane region" description="Helical" evidence="6">
    <location>
        <begin position="13"/>
        <end position="32"/>
    </location>
</feature>
<dbReference type="SUPFAM" id="SSF58104">
    <property type="entry name" value="Methyl-accepting chemotaxis protein (MCP) signaling domain"/>
    <property type="match status" value="1"/>
</dbReference>
<evidence type="ECO:0000256" key="2">
    <source>
        <dbReference type="ARBA" id="ARBA00023224"/>
    </source>
</evidence>